<evidence type="ECO:0000259" key="6">
    <source>
        <dbReference type="Pfam" id="PF06271"/>
    </source>
</evidence>
<name>A0A1I6GGL5_9RHOB</name>
<dbReference type="Pfam" id="PF06271">
    <property type="entry name" value="RDD"/>
    <property type="match status" value="1"/>
</dbReference>
<dbReference type="Proteomes" id="UP000199478">
    <property type="component" value="Unassembled WGS sequence"/>
</dbReference>
<evidence type="ECO:0000256" key="3">
    <source>
        <dbReference type="ARBA" id="ARBA00022989"/>
    </source>
</evidence>
<keyword evidence="4 5" id="KW-0472">Membrane</keyword>
<dbReference type="EMBL" id="FOYP01000001">
    <property type="protein sequence ID" value="SFR41251.1"/>
    <property type="molecule type" value="Genomic_DNA"/>
</dbReference>
<keyword evidence="8" id="KW-1185">Reference proteome</keyword>
<dbReference type="STRING" id="390270.SAMN04488005_1623"/>
<feature type="transmembrane region" description="Helical" evidence="5">
    <location>
        <begin position="64"/>
        <end position="82"/>
    </location>
</feature>
<comment type="subcellular location">
    <subcellularLocation>
        <location evidence="1">Membrane</location>
        <topology evidence="1">Multi-pass membrane protein</topology>
    </subcellularLocation>
</comment>
<evidence type="ECO:0000256" key="1">
    <source>
        <dbReference type="ARBA" id="ARBA00004141"/>
    </source>
</evidence>
<evidence type="ECO:0000256" key="4">
    <source>
        <dbReference type="ARBA" id="ARBA00023136"/>
    </source>
</evidence>
<evidence type="ECO:0000256" key="2">
    <source>
        <dbReference type="ARBA" id="ARBA00022692"/>
    </source>
</evidence>
<protein>
    <submittedName>
        <fullName evidence="7">RDD family protein</fullName>
    </submittedName>
</protein>
<dbReference type="GO" id="GO:0016020">
    <property type="term" value="C:membrane"/>
    <property type="evidence" value="ECO:0007669"/>
    <property type="project" value="UniProtKB-SubCell"/>
</dbReference>
<evidence type="ECO:0000256" key="5">
    <source>
        <dbReference type="SAM" id="Phobius"/>
    </source>
</evidence>
<feature type="transmembrane region" description="Helical" evidence="5">
    <location>
        <begin position="118"/>
        <end position="139"/>
    </location>
</feature>
<organism evidence="7 8">
    <name type="scientific">Yoonia tamlensis</name>
    <dbReference type="NCBI Taxonomy" id="390270"/>
    <lineage>
        <taxon>Bacteria</taxon>
        <taxon>Pseudomonadati</taxon>
        <taxon>Pseudomonadota</taxon>
        <taxon>Alphaproteobacteria</taxon>
        <taxon>Rhodobacterales</taxon>
        <taxon>Paracoccaceae</taxon>
        <taxon>Yoonia</taxon>
    </lineage>
</organism>
<proteinExistence type="predicted"/>
<evidence type="ECO:0000313" key="8">
    <source>
        <dbReference type="Proteomes" id="UP000199478"/>
    </source>
</evidence>
<evidence type="ECO:0000313" key="7">
    <source>
        <dbReference type="EMBL" id="SFR41251.1"/>
    </source>
</evidence>
<dbReference type="AlphaFoldDB" id="A0A1I6GGL5"/>
<keyword evidence="3 5" id="KW-1133">Transmembrane helix</keyword>
<gene>
    <name evidence="7" type="ORF">SAMN04488005_1623</name>
</gene>
<reference evidence="8" key="1">
    <citation type="submission" date="2016-10" db="EMBL/GenBank/DDBJ databases">
        <authorList>
            <person name="Varghese N."/>
            <person name="Submissions S."/>
        </authorList>
    </citation>
    <scope>NUCLEOTIDE SEQUENCE [LARGE SCALE GENOMIC DNA]</scope>
    <source>
        <strain evidence="8">DSM 26879</strain>
    </source>
</reference>
<accession>A0A1I6GGL5</accession>
<feature type="domain" description="RDD" evidence="6">
    <location>
        <begin position="35"/>
        <end position="151"/>
    </location>
</feature>
<dbReference type="InterPro" id="IPR010432">
    <property type="entry name" value="RDD"/>
</dbReference>
<sequence>MAIGWPSALGRPPFLDEISMTTYSYDPTAAYAGVALKRGLAWVFDMIAIGFICTLALPFTAFTGIFFFPFLMLVIGFFYRWFTIANGSATWGMRMVGISLRDHHDRPLTSQTAFLHTLGYSISVCVAPLQLISVILMLVSPQAKGLTDYLLGTYAINRDY</sequence>
<feature type="transmembrane region" description="Helical" evidence="5">
    <location>
        <begin position="39"/>
        <end position="57"/>
    </location>
</feature>
<keyword evidence="2 5" id="KW-0812">Transmembrane</keyword>